<name>A0A7Y9J478_9PSEU</name>
<dbReference type="Gene3D" id="3.30.460.10">
    <property type="entry name" value="Beta Polymerase, domain 2"/>
    <property type="match status" value="1"/>
</dbReference>
<evidence type="ECO:0000313" key="3">
    <source>
        <dbReference type="Proteomes" id="UP000535890"/>
    </source>
</evidence>
<dbReference type="InterPro" id="IPR052930">
    <property type="entry name" value="TA_antitoxin_MntA"/>
</dbReference>
<comment type="caution">
    <text evidence="2">The sequence shown here is derived from an EMBL/GenBank/DDBJ whole genome shotgun (WGS) entry which is preliminary data.</text>
</comment>
<reference evidence="2 3" key="1">
    <citation type="submission" date="2020-07" db="EMBL/GenBank/DDBJ databases">
        <title>Sequencing the genomes of 1000 actinobacteria strains.</title>
        <authorList>
            <person name="Klenk H.-P."/>
        </authorList>
    </citation>
    <scope>NUCLEOTIDE SEQUENCE [LARGE SCALE GENOMIC DNA]</scope>
    <source>
        <strain evidence="2 3">DSM 45772</strain>
    </source>
</reference>
<dbReference type="SUPFAM" id="SSF81301">
    <property type="entry name" value="Nucleotidyltransferase"/>
    <property type="match status" value="1"/>
</dbReference>
<dbReference type="CDD" id="cd05403">
    <property type="entry name" value="NT_KNTase_like"/>
    <property type="match status" value="1"/>
</dbReference>
<evidence type="ECO:0000313" key="2">
    <source>
        <dbReference type="EMBL" id="NYD34626.1"/>
    </source>
</evidence>
<dbReference type="RefSeq" id="WP_179792557.1">
    <property type="nucleotide sequence ID" value="NZ_BAABHP010000018.1"/>
</dbReference>
<dbReference type="Proteomes" id="UP000535890">
    <property type="component" value="Unassembled WGS sequence"/>
</dbReference>
<feature type="domain" description="Polymerase beta nucleotidyltransferase" evidence="1">
    <location>
        <begin position="21"/>
        <end position="91"/>
    </location>
</feature>
<dbReference type="InterPro" id="IPR041633">
    <property type="entry name" value="Polbeta"/>
</dbReference>
<keyword evidence="3" id="KW-1185">Reference proteome</keyword>
<dbReference type="Pfam" id="PF18765">
    <property type="entry name" value="Polbeta"/>
    <property type="match status" value="1"/>
</dbReference>
<gene>
    <name evidence="2" type="ORF">BJ983_000728</name>
</gene>
<dbReference type="InterPro" id="IPR043519">
    <property type="entry name" value="NT_sf"/>
</dbReference>
<accession>A0A7Y9J478</accession>
<dbReference type="AlphaFoldDB" id="A0A7Y9J478"/>
<dbReference type="PANTHER" id="PTHR43852:SF3">
    <property type="entry name" value="NUCLEOTIDYLTRANSFERASE"/>
    <property type="match status" value="1"/>
</dbReference>
<keyword evidence="2" id="KW-0808">Transferase</keyword>
<proteinExistence type="predicted"/>
<sequence>MIEDVPVDLRERIVAALRDAGARFALIHGSRAAGTHREDSDTDVAAWWGGSAPASFEVSLPPSVDLLVLDTAPLELRGRVAQHGLLLFDDDAPARVRWVATTRKIYADERPRLDRAHREFLEGLRRGR</sequence>
<evidence type="ECO:0000259" key="1">
    <source>
        <dbReference type="Pfam" id="PF18765"/>
    </source>
</evidence>
<organism evidence="2 3">
    <name type="scientific">Actinomycetospora corticicola</name>
    <dbReference type="NCBI Taxonomy" id="663602"/>
    <lineage>
        <taxon>Bacteria</taxon>
        <taxon>Bacillati</taxon>
        <taxon>Actinomycetota</taxon>
        <taxon>Actinomycetes</taxon>
        <taxon>Pseudonocardiales</taxon>
        <taxon>Pseudonocardiaceae</taxon>
        <taxon>Actinomycetospora</taxon>
    </lineage>
</organism>
<dbReference type="PANTHER" id="PTHR43852">
    <property type="entry name" value="NUCLEOTIDYLTRANSFERASE"/>
    <property type="match status" value="1"/>
</dbReference>
<dbReference type="EMBL" id="JACCBN010000001">
    <property type="protein sequence ID" value="NYD34626.1"/>
    <property type="molecule type" value="Genomic_DNA"/>
</dbReference>
<protein>
    <submittedName>
        <fullName evidence="2">Putative nucleotidyltransferase</fullName>
    </submittedName>
</protein>
<dbReference type="GO" id="GO:0016740">
    <property type="term" value="F:transferase activity"/>
    <property type="evidence" value="ECO:0007669"/>
    <property type="project" value="UniProtKB-KW"/>
</dbReference>